<keyword evidence="2 5" id="KW-0808">Transferase</keyword>
<dbReference type="CDD" id="cd02440">
    <property type="entry name" value="AdoMet_MTases"/>
    <property type="match status" value="1"/>
</dbReference>
<evidence type="ECO:0000256" key="1">
    <source>
        <dbReference type="ARBA" id="ARBA00022603"/>
    </source>
</evidence>
<name>A0A7G9R6F4_9ACTN</name>
<keyword evidence="6" id="KW-1185">Reference proteome</keyword>
<evidence type="ECO:0000256" key="2">
    <source>
        <dbReference type="ARBA" id="ARBA00022679"/>
    </source>
</evidence>
<dbReference type="PANTHER" id="PTHR43464:SF19">
    <property type="entry name" value="UBIQUINONE BIOSYNTHESIS O-METHYLTRANSFERASE, MITOCHONDRIAL"/>
    <property type="match status" value="1"/>
</dbReference>
<dbReference type="SUPFAM" id="SSF53335">
    <property type="entry name" value="S-adenosyl-L-methionine-dependent methyltransferases"/>
    <property type="match status" value="1"/>
</dbReference>
<sequence>MARTARHPFADRWNHNTHHFPLLRSRLPATARRVLDIGCGDGTFCRFVADRSASVVGVDVDVSVLPRESGQVVFAATSADALGLADGTFDAVTMSMVLHHGDPARLLGEAVRVLAPGGVLLVLGLGRYGGWRDAPREVRDVVTHRLFSRRMTPWDPPTVKADPELTWAETRSVLRDELPGCRYERLPLWRYLVSWQKPTTGL</sequence>
<keyword evidence="3" id="KW-0949">S-adenosyl-L-methionine</keyword>
<dbReference type="Pfam" id="PF08241">
    <property type="entry name" value="Methyltransf_11"/>
    <property type="match status" value="1"/>
</dbReference>
<gene>
    <name evidence="5" type="ORF">H9L09_10985</name>
</gene>
<dbReference type="EMBL" id="CP060713">
    <property type="protein sequence ID" value="QNN51179.1"/>
    <property type="molecule type" value="Genomic_DNA"/>
</dbReference>
<dbReference type="AlphaFoldDB" id="A0A7G9R6F4"/>
<evidence type="ECO:0000313" key="6">
    <source>
        <dbReference type="Proteomes" id="UP000515947"/>
    </source>
</evidence>
<dbReference type="GO" id="GO:0008757">
    <property type="term" value="F:S-adenosylmethionine-dependent methyltransferase activity"/>
    <property type="evidence" value="ECO:0007669"/>
    <property type="project" value="InterPro"/>
</dbReference>
<dbReference type="Gene3D" id="3.40.50.150">
    <property type="entry name" value="Vaccinia Virus protein VP39"/>
    <property type="match status" value="1"/>
</dbReference>
<evidence type="ECO:0000313" key="5">
    <source>
        <dbReference type="EMBL" id="QNN51179.1"/>
    </source>
</evidence>
<dbReference type="GO" id="GO:0032259">
    <property type="term" value="P:methylation"/>
    <property type="evidence" value="ECO:0007669"/>
    <property type="project" value="UniProtKB-KW"/>
</dbReference>
<feature type="domain" description="Methyltransferase type 11" evidence="4">
    <location>
        <begin position="35"/>
        <end position="122"/>
    </location>
</feature>
<dbReference type="InterPro" id="IPR013216">
    <property type="entry name" value="Methyltransf_11"/>
</dbReference>
<keyword evidence="1 5" id="KW-0489">Methyltransferase</keyword>
<dbReference type="PANTHER" id="PTHR43464">
    <property type="entry name" value="METHYLTRANSFERASE"/>
    <property type="match status" value="1"/>
</dbReference>
<evidence type="ECO:0000256" key="3">
    <source>
        <dbReference type="ARBA" id="ARBA00022691"/>
    </source>
</evidence>
<dbReference type="InterPro" id="IPR029063">
    <property type="entry name" value="SAM-dependent_MTases_sf"/>
</dbReference>
<dbReference type="KEGG" id="nmes:H9L09_10985"/>
<organism evidence="5 6">
    <name type="scientific">Nocardioides mesophilus</name>
    <dbReference type="NCBI Taxonomy" id="433659"/>
    <lineage>
        <taxon>Bacteria</taxon>
        <taxon>Bacillati</taxon>
        <taxon>Actinomycetota</taxon>
        <taxon>Actinomycetes</taxon>
        <taxon>Propionibacteriales</taxon>
        <taxon>Nocardioidaceae</taxon>
        <taxon>Nocardioides</taxon>
    </lineage>
</organism>
<proteinExistence type="predicted"/>
<reference evidence="5 6" key="1">
    <citation type="submission" date="2020-08" db="EMBL/GenBank/DDBJ databases">
        <title>Genome sequence of Nocardioides mesophilus KACC 16243T.</title>
        <authorList>
            <person name="Hyun D.-W."/>
            <person name="Bae J.-W."/>
        </authorList>
    </citation>
    <scope>NUCLEOTIDE SEQUENCE [LARGE SCALE GENOMIC DNA]</scope>
    <source>
        <strain evidence="5 6">KACC 16243</strain>
    </source>
</reference>
<dbReference type="Proteomes" id="UP000515947">
    <property type="component" value="Chromosome"/>
</dbReference>
<accession>A0A7G9R6F4</accession>
<dbReference type="RefSeq" id="WP_187577020.1">
    <property type="nucleotide sequence ID" value="NZ_CP060713.1"/>
</dbReference>
<evidence type="ECO:0000259" key="4">
    <source>
        <dbReference type="Pfam" id="PF08241"/>
    </source>
</evidence>
<protein>
    <submittedName>
        <fullName evidence="5">Methyltransferase domain-containing protein</fullName>
    </submittedName>
</protein>